<dbReference type="PANTHER" id="PTHR15549">
    <property type="entry name" value="PAIRED IMMUNOGLOBULIN-LIKE TYPE 2 RECEPTOR"/>
    <property type="match status" value="1"/>
</dbReference>
<dbReference type="GO" id="GO:0016020">
    <property type="term" value="C:membrane"/>
    <property type="evidence" value="ECO:0007669"/>
    <property type="project" value="UniProtKB-SubCell"/>
</dbReference>
<evidence type="ECO:0000313" key="7">
    <source>
        <dbReference type="EMBL" id="OCF35194.1"/>
    </source>
</evidence>
<dbReference type="Proteomes" id="UP000092666">
    <property type="component" value="Unassembled WGS sequence"/>
</dbReference>
<feature type="compositionally biased region" description="Basic and acidic residues" evidence="5">
    <location>
        <begin position="490"/>
        <end position="507"/>
    </location>
</feature>
<evidence type="ECO:0000256" key="2">
    <source>
        <dbReference type="ARBA" id="ARBA00022692"/>
    </source>
</evidence>
<feature type="compositionally biased region" description="Pro residues" evidence="5">
    <location>
        <begin position="21"/>
        <end position="30"/>
    </location>
</feature>
<feature type="compositionally biased region" description="Polar residues" evidence="5">
    <location>
        <begin position="36"/>
        <end position="45"/>
    </location>
</feature>
<gene>
    <name evidence="7" type="ORF">I316_03237</name>
</gene>
<feature type="region of interest" description="Disordered" evidence="5">
    <location>
        <begin position="636"/>
        <end position="701"/>
    </location>
</feature>
<keyword evidence="8" id="KW-1185">Reference proteome</keyword>
<evidence type="ECO:0000256" key="3">
    <source>
        <dbReference type="ARBA" id="ARBA00022989"/>
    </source>
</evidence>
<dbReference type="OrthoDB" id="2576229at2759"/>
<feature type="compositionally biased region" description="Polar residues" evidence="5">
    <location>
        <begin position="81"/>
        <end position="90"/>
    </location>
</feature>
<evidence type="ECO:0000256" key="1">
    <source>
        <dbReference type="ARBA" id="ARBA00004167"/>
    </source>
</evidence>
<sequence length="701" mass="72798">MSDNDNTKPDTQTVAVTLPSPLDPNDPTPTPLYVSAASSLSQPTRSSVASSSVGDVDDALADTKSPLQIGQNLVAGDPVATATSDPSLAVTQDADRSAKPTVPSLTTDATPISWATPVSLSPTASSTRPAGQADDTLTIETPSSSQEEVTLSPSSLPSPAETSSSAPPTPPPPPAATSATQIAVAIDEQEPDSISSTLSDVATLQPSQPPSATAQIPPSPTLVPASTSTREAQKFDSLDLVHSSTYDISESLTASASSSTSKGLHADGGVMALDLGESSSSSRASNHPSSVASVTGGPSKTVDDKLKDVSPSSGASGSNKTATNPAGSPSSGIESQGSKLAAANSDTAGTSLASSTASGQANQAESKAETKSEDQGGKLSSIAIVGIVGGVLLALILIYLAWYRWRKRRARHALQELPDDDEKFSPRMHDNRITRSSFGAAEPITPYNARDGRYRRRSEESFGYDEDDNDIYSKGDDYDEDWYDPDHRIAHGSGHDHRHRGTFDDPRTAPIPPDTGVLSHGRTGYDLDQYGDGMTAALADGLSTAAPENSRSLPAENPFVPPVPPLPTSYSHSKHETIRTLPAVPDDVDPDAGYGVSIYDSYGNQPQTAISRPQTDIVEPSTSNLLPWLNKGNNNAAAAAAAPPPPVPPLPEPVPVDQDGQEMFTEPPRAPPRAMMAQTPIRGAPVGHGGELGAAPIPTFR</sequence>
<keyword evidence="4 6" id="KW-0472">Membrane</keyword>
<feature type="region of interest" description="Disordered" evidence="5">
    <location>
        <begin position="1"/>
        <end position="230"/>
    </location>
</feature>
<keyword evidence="2 6" id="KW-0812">Transmembrane</keyword>
<keyword evidence="3 6" id="KW-1133">Transmembrane helix</keyword>
<evidence type="ECO:0000256" key="6">
    <source>
        <dbReference type="SAM" id="Phobius"/>
    </source>
</evidence>
<name>A0A1B9GVY1_9TREE</name>
<protein>
    <submittedName>
        <fullName evidence="7">Uncharacterized protein</fullName>
    </submittedName>
</protein>
<dbReference type="InterPro" id="IPR051694">
    <property type="entry name" value="Immunoregulatory_rcpt-like"/>
</dbReference>
<proteinExistence type="predicted"/>
<feature type="compositionally biased region" description="Polar residues" evidence="5">
    <location>
        <begin position="116"/>
        <end position="129"/>
    </location>
</feature>
<accession>A0A1B9GVY1</accession>
<feature type="compositionally biased region" description="Low complexity" evidence="5">
    <location>
        <begin position="251"/>
        <end position="261"/>
    </location>
</feature>
<feature type="compositionally biased region" description="Low complexity" evidence="5">
    <location>
        <begin position="345"/>
        <end position="358"/>
    </location>
</feature>
<dbReference type="AlphaFoldDB" id="A0A1B9GVY1"/>
<feature type="compositionally biased region" description="Polar residues" evidence="5">
    <location>
        <begin position="192"/>
        <end position="216"/>
    </location>
</feature>
<dbReference type="EMBL" id="KI669500">
    <property type="protein sequence ID" value="OCF35194.1"/>
    <property type="molecule type" value="Genomic_DNA"/>
</dbReference>
<feature type="compositionally biased region" description="Basic and acidic residues" evidence="5">
    <location>
        <begin position="366"/>
        <end position="376"/>
    </location>
</feature>
<feature type="compositionally biased region" description="Polar residues" evidence="5">
    <location>
        <begin position="138"/>
        <end position="149"/>
    </location>
</feature>
<feature type="compositionally biased region" description="Polar residues" evidence="5">
    <location>
        <begin position="310"/>
        <end position="338"/>
    </location>
</feature>
<evidence type="ECO:0000256" key="5">
    <source>
        <dbReference type="SAM" id="MobiDB-lite"/>
    </source>
</evidence>
<feature type="compositionally biased region" description="Low complexity" evidence="5">
    <location>
        <begin position="278"/>
        <end position="293"/>
    </location>
</feature>
<dbReference type="STRING" id="1296120.A0A1B9GVY1"/>
<feature type="region of interest" description="Disordered" evidence="5">
    <location>
        <begin position="251"/>
        <end position="376"/>
    </location>
</feature>
<comment type="subcellular location">
    <subcellularLocation>
        <location evidence="1">Membrane</location>
        <topology evidence="1">Single-pass membrane protein</topology>
    </subcellularLocation>
</comment>
<evidence type="ECO:0000313" key="8">
    <source>
        <dbReference type="Proteomes" id="UP000092666"/>
    </source>
</evidence>
<feature type="compositionally biased region" description="Low complexity" evidence="5">
    <location>
        <begin position="150"/>
        <end position="166"/>
    </location>
</feature>
<dbReference type="GO" id="GO:0071944">
    <property type="term" value="C:cell periphery"/>
    <property type="evidence" value="ECO:0007669"/>
    <property type="project" value="UniProtKB-ARBA"/>
</dbReference>
<reference evidence="8" key="2">
    <citation type="submission" date="2013-12" db="EMBL/GenBank/DDBJ databases">
        <title>Evolution of pathogenesis and genome organization in the Tremellales.</title>
        <authorList>
            <person name="Cuomo C."/>
            <person name="Litvintseva A."/>
            <person name="Heitman J."/>
            <person name="Chen Y."/>
            <person name="Sun S."/>
            <person name="Springer D."/>
            <person name="Dromer F."/>
            <person name="Young S."/>
            <person name="Zeng Q."/>
            <person name="Chapman S."/>
            <person name="Gujja S."/>
            <person name="Saif S."/>
            <person name="Birren B."/>
        </authorList>
    </citation>
    <scope>NUCLEOTIDE SEQUENCE [LARGE SCALE GENOMIC DNA]</scope>
    <source>
        <strain evidence="8">BCC8398</strain>
    </source>
</reference>
<feature type="region of interest" description="Disordered" evidence="5">
    <location>
        <begin position="490"/>
        <end position="520"/>
    </location>
</feature>
<reference evidence="7 8" key="1">
    <citation type="submission" date="2013-07" db="EMBL/GenBank/DDBJ databases">
        <title>The Genome Sequence of Cryptococcus heveanensis BCC8398.</title>
        <authorList>
            <consortium name="The Broad Institute Genome Sequencing Platform"/>
            <person name="Cuomo C."/>
            <person name="Litvintseva A."/>
            <person name="Chen Y."/>
            <person name="Heitman J."/>
            <person name="Sun S."/>
            <person name="Springer D."/>
            <person name="Dromer F."/>
            <person name="Young S.K."/>
            <person name="Zeng Q."/>
            <person name="Gargeya S."/>
            <person name="Fitzgerald M."/>
            <person name="Abouelleil A."/>
            <person name="Alvarado L."/>
            <person name="Berlin A.M."/>
            <person name="Chapman S.B."/>
            <person name="Dewar J."/>
            <person name="Goldberg J."/>
            <person name="Griggs A."/>
            <person name="Gujja S."/>
            <person name="Hansen M."/>
            <person name="Howarth C."/>
            <person name="Imamovic A."/>
            <person name="Larimer J."/>
            <person name="McCowan C."/>
            <person name="Murphy C."/>
            <person name="Pearson M."/>
            <person name="Priest M."/>
            <person name="Roberts A."/>
            <person name="Saif S."/>
            <person name="Shea T."/>
            <person name="Sykes S."/>
            <person name="Wortman J."/>
            <person name="Nusbaum C."/>
            <person name="Birren B."/>
        </authorList>
    </citation>
    <scope>NUCLEOTIDE SEQUENCE [LARGE SCALE GENOMIC DNA]</scope>
    <source>
        <strain evidence="7 8">BCC8398</strain>
    </source>
</reference>
<evidence type="ECO:0000256" key="4">
    <source>
        <dbReference type="ARBA" id="ARBA00023136"/>
    </source>
</evidence>
<feature type="compositionally biased region" description="Pro residues" evidence="5">
    <location>
        <begin position="642"/>
        <end position="654"/>
    </location>
</feature>
<organism evidence="7 8">
    <name type="scientific">Kwoniella heveanensis BCC8398</name>
    <dbReference type="NCBI Taxonomy" id="1296120"/>
    <lineage>
        <taxon>Eukaryota</taxon>
        <taxon>Fungi</taxon>
        <taxon>Dikarya</taxon>
        <taxon>Basidiomycota</taxon>
        <taxon>Agaricomycotina</taxon>
        <taxon>Tremellomycetes</taxon>
        <taxon>Tremellales</taxon>
        <taxon>Cryptococcaceae</taxon>
        <taxon>Kwoniella</taxon>
    </lineage>
</organism>
<feature type="transmembrane region" description="Helical" evidence="6">
    <location>
        <begin position="379"/>
        <end position="402"/>
    </location>
</feature>